<dbReference type="InterPro" id="IPR025997">
    <property type="entry name" value="SBP_2_dom"/>
</dbReference>
<dbReference type="Pfam" id="PF13407">
    <property type="entry name" value="Peripla_BP_4"/>
    <property type="match status" value="1"/>
</dbReference>
<dbReference type="PANTHER" id="PTHR46847">
    <property type="entry name" value="D-ALLOSE-BINDING PERIPLASMIC PROTEIN-RELATED"/>
    <property type="match status" value="1"/>
</dbReference>
<name>A0ABV1VUQ5_9ACTN</name>
<dbReference type="Gene3D" id="3.40.50.2300">
    <property type="match status" value="2"/>
</dbReference>
<keyword evidence="6" id="KW-1185">Reference proteome</keyword>
<evidence type="ECO:0000256" key="3">
    <source>
        <dbReference type="ARBA" id="ARBA00022729"/>
    </source>
</evidence>
<organism evidence="5 6">
    <name type="scientific">Streptomyces carpinensis</name>
    <dbReference type="NCBI Taxonomy" id="66369"/>
    <lineage>
        <taxon>Bacteria</taxon>
        <taxon>Bacillati</taxon>
        <taxon>Actinomycetota</taxon>
        <taxon>Actinomycetes</taxon>
        <taxon>Kitasatosporales</taxon>
        <taxon>Streptomycetaceae</taxon>
        <taxon>Streptomyces</taxon>
    </lineage>
</organism>
<gene>
    <name evidence="5" type="ORF">ABT317_00970</name>
</gene>
<protein>
    <submittedName>
        <fullName evidence="5">Substrate-binding domain-containing protein</fullName>
    </submittedName>
</protein>
<feature type="domain" description="Periplasmic binding protein" evidence="4">
    <location>
        <begin position="92"/>
        <end position="350"/>
    </location>
</feature>
<evidence type="ECO:0000259" key="4">
    <source>
        <dbReference type="Pfam" id="PF13407"/>
    </source>
</evidence>
<dbReference type="Proteomes" id="UP001458415">
    <property type="component" value="Unassembled WGS sequence"/>
</dbReference>
<keyword evidence="3" id="KW-0732">Signal</keyword>
<evidence type="ECO:0000256" key="1">
    <source>
        <dbReference type="ARBA" id="ARBA00004196"/>
    </source>
</evidence>
<proteinExistence type="inferred from homology"/>
<comment type="subcellular location">
    <subcellularLocation>
        <location evidence="1">Cell envelope</location>
    </subcellularLocation>
</comment>
<dbReference type="PANTHER" id="PTHR46847:SF2">
    <property type="entry name" value="ABC TRANSPORTER SUGAR-BINDING PROTEIN"/>
    <property type="match status" value="1"/>
</dbReference>
<evidence type="ECO:0000256" key="2">
    <source>
        <dbReference type="ARBA" id="ARBA00007639"/>
    </source>
</evidence>
<sequence>MFTSLVTGLASLALLVGCSDGGTTARSTGSSGQLVAPSPDKVVTPGVPPMKDLYTGAFSRPPTTSFGSLKALKGKSVWWVTCSSGTPACLIPGQAAKEAGRALGIDVTIADGKYNIGGAQSTAIRSAIAAHADGIILYGMNCSNVQQALEEAKSAHVLVMGAASPDCSANGGPALYTAPMLYNEKIKDSMAWYRAMGALSADYIINRSNGQAKIIYNFNTAESQLRAADEGFRAQWAKCKTCKMVDQIKYAITDHVQNGPWIQAFRSSLIKHPDANAIFLDWDVEMSVLGGVQAVREAGMTNTLIFGGEGVQETFDFVHQGRVTALTKVTARQWFGYAAMDNMARALNGRPAVPEGLGLVVTDKDHNLPAAGQLFAGPPGIDFKALYRKSWGAPAGG</sequence>
<accession>A0ABV1VUQ5</accession>
<evidence type="ECO:0000313" key="5">
    <source>
        <dbReference type="EMBL" id="MER6975666.1"/>
    </source>
</evidence>
<dbReference type="InterPro" id="IPR028082">
    <property type="entry name" value="Peripla_BP_I"/>
</dbReference>
<reference evidence="5 6" key="1">
    <citation type="submission" date="2024-06" db="EMBL/GenBank/DDBJ databases">
        <title>The Natural Products Discovery Center: Release of the First 8490 Sequenced Strains for Exploring Actinobacteria Biosynthetic Diversity.</title>
        <authorList>
            <person name="Kalkreuter E."/>
            <person name="Kautsar S.A."/>
            <person name="Yang D."/>
            <person name="Bader C.D."/>
            <person name="Teijaro C.N."/>
            <person name="Fluegel L."/>
            <person name="Davis C.M."/>
            <person name="Simpson J.R."/>
            <person name="Lauterbach L."/>
            <person name="Steele A.D."/>
            <person name="Gui C."/>
            <person name="Meng S."/>
            <person name="Li G."/>
            <person name="Viehrig K."/>
            <person name="Ye F."/>
            <person name="Su P."/>
            <person name="Kiefer A.F."/>
            <person name="Nichols A."/>
            <person name="Cepeda A.J."/>
            <person name="Yan W."/>
            <person name="Fan B."/>
            <person name="Jiang Y."/>
            <person name="Adhikari A."/>
            <person name="Zheng C.-J."/>
            <person name="Schuster L."/>
            <person name="Cowan T.M."/>
            <person name="Smanski M.J."/>
            <person name="Chevrette M.G."/>
            <person name="De Carvalho L.P.S."/>
            <person name="Shen B."/>
        </authorList>
    </citation>
    <scope>NUCLEOTIDE SEQUENCE [LARGE SCALE GENOMIC DNA]</scope>
    <source>
        <strain evidence="5 6">NPDC000634</strain>
    </source>
</reference>
<dbReference type="SUPFAM" id="SSF53822">
    <property type="entry name" value="Periplasmic binding protein-like I"/>
    <property type="match status" value="1"/>
</dbReference>
<evidence type="ECO:0000313" key="6">
    <source>
        <dbReference type="Proteomes" id="UP001458415"/>
    </source>
</evidence>
<comment type="similarity">
    <text evidence="2">Belongs to the bacterial solute-binding protein 2 family.</text>
</comment>
<dbReference type="EMBL" id="JBEPCU010000005">
    <property type="protein sequence ID" value="MER6975666.1"/>
    <property type="molecule type" value="Genomic_DNA"/>
</dbReference>
<comment type="caution">
    <text evidence="5">The sequence shown here is derived from an EMBL/GenBank/DDBJ whole genome shotgun (WGS) entry which is preliminary data.</text>
</comment>